<dbReference type="InterPro" id="IPR001110">
    <property type="entry name" value="UPF0012_CS"/>
</dbReference>
<name>A0ABU8W4H4_9BURK</name>
<dbReference type="InterPro" id="IPR036526">
    <property type="entry name" value="C-N_Hydrolase_sf"/>
</dbReference>
<dbReference type="PANTHER" id="PTHR43674:SF16">
    <property type="entry name" value="CARBON-NITROGEN FAMILY, PUTATIVE (AFU_ORTHOLOGUE AFUA_5G02350)-RELATED"/>
    <property type="match status" value="1"/>
</dbReference>
<proteinExistence type="inferred from homology"/>
<comment type="similarity">
    <text evidence="1">Belongs to the carbon-nitrogen hydrolase superfamily. NIT1/NIT2 family.</text>
</comment>
<dbReference type="InterPro" id="IPR003010">
    <property type="entry name" value="C-N_Hydrolase"/>
</dbReference>
<accession>A0ABU8W4H4</accession>
<protein>
    <submittedName>
        <fullName evidence="4">Carbon-nitrogen hydrolase family protein</fullName>
    </submittedName>
</protein>
<evidence type="ECO:0000256" key="2">
    <source>
        <dbReference type="ARBA" id="ARBA00022801"/>
    </source>
</evidence>
<comment type="caution">
    <text evidence="4">The sequence shown here is derived from an EMBL/GenBank/DDBJ whole genome shotgun (WGS) entry which is preliminary data.</text>
</comment>
<evidence type="ECO:0000256" key="1">
    <source>
        <dbReference type="ARBA" id="ARBA00010613"/>
    </source>
</evidence>
<organism evidence="4 5">
    <name type="scientific">Variovorax humicola</name>
    <dbReference type="NCBI Taxonomy" id="1769758"/>
    <lineage>
        <taxon>Bacteria</taxon>
        <taxon>Pseudomonadati</taxon>
        <taxon>Pseudomonadota</taxon>
        <taxon>Betaproteobacteria</taxon>
        <taxon>Burkholderiales</taxon>
        <taxon>Comamonadaceae</taxon>
        <taxon>Variovorax</taxon>
    </lineage>
</organism>
<dbReference type="InterPro" id="IPR050345">
    <property type="entry name" value="Aliph_Amidase/BUP"/>
</dbReference>
<dbReference type="SUPFAM" id="SSF56317">
    <property type="entry name" value="Carbon-nitrogen hydrolase"/>
    <property type="match status" value="1"/>
</dbReference>
<dbReference type="PROSITE" id="PS01227">
    <property type="entry name" value="UPF0012"/>
    <property type="match status" value="1"/>
</dbReference>
<dbReference type="GO" id="GO:0016787">
    <property type="term" value="F:hydrolase activity"/>
    <property type="evidence" value="ECO:0007669"/>
    <property type="project" value="UniProtKB-KW"/>
</dbReference>
<evidence type="ECO:0000313" key="5">
    <source>
        <dbReference type="Proteomes" id="UP001363010"/>
    </source>
</evidence>
<gene>
    <name evidence="4" type="ORF">WKW80_19830</name>
</gene>
<sequence length="302" mass="33039">MNSDAGAPGRNIKVSLVQFDARVLRPGLNLERMQRAATEQALAGSQFIVFPELCNTGYIEPLVPGAPFSAEAGSADDYAFRLYQAAEPDGGPFTQMLCDVASAHGVHIVAGLALRHPVLAGAMYNASMLVGPQGVLGVYHKIHRWHLEKLYFIAGDTISVQDTPCGRIGMQVCYDIRFPELTRALMLQGADIVTNVWASFRPDNAPPEDEQIFTHRAYTRAIENGVFFLSCNRAGRQGNSVFMGRSLIVAPNGKVLAESRSEDEEVIQAQLNLDDVIRYRSFVGLSTDRRPDVYARYGTGSA</sequence>
<evidence type="ECO:0000259" key="3">
    <source>
        <dbReference type="PROSITE" id="PS50263"/>
    </source>
</evidence>
<dbReference type="PANTHER" id="PTHR43674">
    <property type="entry name" value="NITRILASE C965.09-RELATED"/>
    <property type="match status" value="1"/>
</dbReference>
<dbReference type="Gene3D" id="3.60.110.10">
    <property type="entry name" value="Carbon-nitrogen hydrolase"/>
    <property type="match status" value="1"/>
</dbReference>
<dbReference type="EMBL" id="JBBKZV010000012">
    <property type="protein sequence ID" value="MEJ8824257.1"/>
    <property type="molecule type" value="Genomic_DNA"/>
</dbReference>
<reference evidence="4 5" key="1">
    <citation type="submission" date="2024-03" db="EMBL/GenBank/DDBJ databases">
        <title>Novel species of the genus Variovorax.</title>
        <authorList>
            <person name="Liu Q."/>
            <person name="Xin Y.-H."/>
        </authorList>
    </citation>
    <scope>NUCLEOTIDE SEQUENCE [LARGE SCALE GENOMIC DNA]</scope>
    <source>
        <strain evidence="4 5">KACC 18501</strain>
    </source>
</reference>
<dbReference type="Proteomes" id="UP001363010">
    <property type="component" value="Unassembled WGS sequence"/>
</dbReference>
<dbReference type="CDD" id="cd07197">
    <property type="entry name" value="nitrilase"/>
    <property type="match status" value="1"/>
</dbReference>
<dbReference type="RefSeq" id="WP_340365290.1">
    <property type="nucleotide sequence ID" value="NZ_JBBKZV010000012.1"/>
</dbReference>
<keyword evidence="2 4" id="KW-0378">Hydrolase</keyword>
<dbReference type="PROSITE" id="PS50263">
    <property type="entry name" value="CN_HYDROLASE"/>
    <property type="match status" value="1"/>
</dbReference>
<evidence type="ECO:0000313" key="4">
    <source>
        <dbReference type="EMBL" id="MEJ8824257.1"/>
    </source>
</evidence>
<dbReference type="Pfam" id="PF00795">
    <property type="entry name" value="CN_hydrolase"/>
    <property type="match status" value="1"/>
</dbReference>
<feature type="domain" description="CN hydrolase" evidence="3">
    <location>
        <begin position="12"/>
        <end position="273"/>
    </location>
</feature>
<keyword evidence="5" id="KW-1185">Reference proteome</keyword>